<reference evidence="1 2" key="2">
    <citation type="journal article" date="2017" name="Front. Plant Sci.">
        <title>Gene Classification and Mining of Molecular Markers Useful in Red Clover (Trifolium pratense) Breeding.</title>
        <authorList>
            <person name="Istvanek J."/>
            <person name="Dluhosova J."/>
            <person name="Dluhos P."/>
            <person name="Patkova L."/>
            <person name="Nedelnik J."/>
            <person name="Repkova J."/>
        </authorList>
    </citation>
    <scope>NUCLEOTIDE SEQUENCE [LARGE SCALE GENOMIC DNA]</scope>
    <source>
        <strain evidence="2">cv. Tatra</strain>
        <tissue evidence="1">Young leaves</tissue>
    </source>
</reference>
<gene>
    <name evidence="1" type="ORF">L195_g062340</name>
</gene>
<dbReference type="EMBL" id="ASHM01172076">
    <property type="protein sequence ID" value="PNX64908.1"/>
    <property type="molecule type" value="Genomic_DNA"/>
</dbReference>
<proteinExistence type="predicted"/>
<sequence length="89" mass="10411">GKSVPNSPIVVDTNIGATTETNADVPDESPTKLVLRHMVCQVPQHMELRQMWCLMLPHLWHRKTWWTILSLMRVPNLRVMIKKLFLIRL</sequence>
<evidence type="ECO:0000313" key="2">
    <source>
        <dbReference type="Proteomes" id="UP000236291"/>
    </source>
</evidence>
<reference evidence="1 2" key="1">
    <citation type="journal article" date="2014" name="Am. J. Bot.">
        <title>Genome assembly and annotation for red clover (Trifolium pratense; Fabaceae).</title>
        <authorList>
            <person name="Istvanek J."/>
            <person name="Jaros M."/>
            <person name="Krenek A."/>
            <person name="Repkova J."/>
        </authorList>
    </citation>
    <scope>NUCLEOTIDE SEQUENCE [LARGE SCALE GENOMIC DNA]</scope>
    <source>
        <strain evidence="2">cv. Tatra</strain>
        <tissue evidence="1">Young leaves</tissue>
    </source>
</reference>
<organism evidence="1 2">
    <name type="scientific">Trifolium pratense</name>
    <name type="common">Red clover</name>
    <dbReference type="NCBI Taxonomy" id="57577"/>
    <lineage>
        <taxon>Eukaryota</taxon>
        <taxon>Viridiplantae</taxon>
        <taxon>Streptophyta</taxon>
        <taxon>Embryophyta</taxon>
        <taxon>Tracheophyta</taxon>
        <taxon>Spermatophyta</taxon>
        <taxon>Magnoliopsida</taxon>
        <taxon>eudicotyledons</taxon>
        <taxon>Gunneridae</taxon>
        <taxon>Pentapetalae</taxon>
        <taxon>rosids</taxon>
        <taxon>fabids</taxon>
        <taxon>Fabales</taxon>
        <taxon>Fabaceae</taxon>
        <taxon>Papilionoideae</taxon>
        <taxon>50 kb inversion clade</taxon>
        <taxon>NPAAA clade</taxon>
        <taxon>Hologalegina</taxon>
        <taxon>IRL clade</taxon>
        <taxon>Trifolieae</taxon>
        <taxon>Trifolium</taxon>
    </lineage>
</organism>
<comment type="caution">
    <text evidence="1">The sequence shown here is derived from an EMBL/GenBank/DDBJ whole genome shotgun (WGS) entry which is preliminary data.</text>
</comment>
<protein>
    <submittedName>
        <fullName evidence="1">Uncharacterized protein</fullName>
    </submittedName>
</protein>
<dbReference type="AlphaFoldDB" id="A0A2K3KF68"/>
<dbReference type="Proteomes" id="UP000236291">
    <property type="component" value="Unassembled WGS sequence"/>
</dbReference>
<name>A0A2K3KF68_TRIPR</name>
<feature type="non-terminal residue" evidence="1">
    <location>
        <position position="1"/>
    </location>
</feature>
<accession>A0A2K3KF68</accession>
<evidence type="ECO:0000313" key="1">
    <source>
        <dbReference type="EMBL" id="PNX64908.1"/>
    </source>
</evidence>